<dbReference type="Pfam" id="PF13302">
    <property type="entry name" value="Acetyltransf_3"/>
    <property type="match status" value="1"/>
</dbReference>
<reference evidence="5 6" key="1">
    <citation type="submission" date="2017-01" db="EMBL/GenBank/DDBJ databases">
        <authorList>
            <person name="Varghese N."/>
            <person name="Submissions S."/>
        </authorList>
    </citation>
    <scope>NUCLEOTIDE SEQUENCE [LARGE SCALE GENOMIC DNA]</scope>
    <source>
        <strain evidence="5 6">DSM 2061</strain>
    </source>
</reference>
<dbReference type="PANTHER" id="PTHR43792:SF8">
    <property type="entry name" value="[RIBOSOMAL PROTEIN US5]-ALANINE N-ACETYLTRANSFERASE"/>
    <property type="match status" value="1"/>
</dbReference>
<evidence type="ECO:0000256" key="2">
    <source>
        <dbReference type="ARBA" id="ARBA00023315"/>
    </source>
</evidence>
<dbReference type="PROSITE" id="PS51186">
    <property type="entry name" value="GNAT"/>
    <property type="match status" value="1"/>
</dbReference>
<organism evidence="5 6">
    <name type="scientific">Zobellia uliginosa</name>
    <dbReference type="NCBI Taxonomy" id="143224"/>
    <lineage>
        <taxon>Bacteria</taxon>
        <taxon>Pseudomonadati</taxon>
        <taxon>Bacteroidota</taxon>
        <taxon>Flavobacteriia</taxon>
        <taxon>Flavobacteriales</taxon>
        <taxon>Flavobacteriaceae</taxon>
        <taxon>Zobellia</taxon>
    </lineage>
</organism>
<dbReference type="RefSeq" id="WP_076453063.1">
    <property type="nucleotide sequence ID" value="NZ_FTOB01000001.1"/>
</dbReference>
<dbReference type="EMBL" id="FTOB01000001">
    <property type="protein sequence ID" value="SIS37607.1"/>
    <property type="molecule type" value="Genomic_DNA"/>
</dbReference>
<gene>
    <name evidence="5" type="ORF">SAMN05421766_101149</name>
</gene>
<proteinExistence type="inferred from homology"/>
<dbReference type="InterPro" id="IPR000182">
    <property type="entry name" value="GNAT_dom"/>
</dbReference>
<evidence type="ECO:0000259" key="4">
    <source>
        <dbReference type="PROSITE" id="PS51186"/>
    </source>
</evidence>
<feature type="domain" description="N-acetyltransferase" evidence="4">
    <location>
        <begin position="36"/>
        <end position="181"/>
    </location>
</feature>
<evidence type="ECO:0000313" key="6">
    <source>
        <dbReference type="Proteomes" id="UP000185728"/>
    </source>
</evidence>
<dbReference type="SUPFAM" id="SSF55729">
    <property type="entry name" value="Acyl-CoA N-acyltransferases (Nat)"/>
    <property type="match status" value="1"/>
</dbReference>
<comment type="similarity">
    <text evidence="3">Belongs to the acetyltransferase family. RimJ subfamily.</text>
</comment>
<evidence type="ECO:0000256" key="3">
    <source>
        <dbReference type="ARBA" id="ARBA00038502"/>
    </source>
</evidence>
<keyword evidence="1" id="KW-0808">Transferase</keyword>
<evidence type="ECO:0000256" key="1">
    <source>
        <dbReference type="ARBA" id="ARBA00022679"/>
    </source>
</evidence>
<dbReference type="InterPro" id="IPR016181">
    <property type="entry name" value="Acyl_CoA_acyltransferase"/>
</dbReference>
<evidence type="ECO:0000313" key="5">
    <source>
        <dbReference type="EMBL" id="SIS37607.1"/>
    </source>
</evidence>
<dbReference type="Gene3D" id="3.40.630.30">
    <property type="match status" value="1"/>
</dbReference>
<comment type="caution">
    <text evidence="5">The sequence shown here is derived from an EMBL/GenBank/DDBJ whole genome shotgun (WGS) entry which is preliminary data.</text>
</comment>
<protein>
    <submittedName>
        <fullName evidence="5">Ribosomal-protein-alanine N-acetyltransferase</fullName>
    </submittedName>
</protein>
<accession>A0ABY1KHZ3</accession>
<keyword evidence="6" id="KW-1185">Reference proteome</keyword>
<name>A0ABY1KHZ3_9FLAO</name>
<dbReference type="InterPro" id="IPR051531">
    <property type="entry name" value="N-acetyltransferase"/>
</dbReference>
<dbReference type="Proteomes" id="UP000185728">
    <property type="component" value="Unassembled WGS sequence"/>
</dbReference>
<sequence length="183" mass="21423">MENENTRIALFEHFSIEAIHEKYAWRICDFVTVNTKRLQRYFPKTLAANLNPNLSQIFVEEKVREYMKKEEFLFVLKDNKSRTLIGLVYIKELDWEKRQAELAYCIGYQYEGKGITSLAVDTLSKYAIKELGLKTLNIIVHKTNIGSVRVAEKCGYTWRKQLPKEHTPPNEAPLDMELYVLSV</sequence>
<keyword evidence="2" id="KW-0012">Acyltransferase</keyword>
<dbReference type="PANTHER" id="PTHR43792">
    <property type="entry name" value="GNAT FAMILY, PUTATIVE (AFU_ORTHOLOGUE AFUA_3G00765)-RELATED-RELATED"/>
    <property type="match status" value="1"/>
</dbReference>